<feature type="transmembrane region" description="Helical" evidence="5">
    <location>
        <begin position="129"/>
        <end position="146"/>
    </location>
</feature>
<feature type="transmembrane region" description="Helical" evidence="5">
    <location>
        <begin position="318"/>
        <end position="338"/>
    </location>
</feature>
<gene>
    <name evidence="5" type="primary">nuoN</name>
    <name evidence="8" type="ORF">VB264_17720</name>
</gene>
<dbReference type="Pfam" id="PF00361">
    <property type="entry name" value="Proton_antipo_M"/>
    <property type="match status" value="1"/>
</dbReference>
<evidence type="ECO:0000313" key="9">
    <source>
        <dbReference type="Proteomes" id="UP001304671"/>
    </source>
</evidence>
<comment type="caution">
    <text evidence="8">The sequence shown here is derived from an EMBL/GenBank/DDBJ whole genome shotgun (WGS) entry which is preliminary data.</text>
</comment>
<evidence type="ECO:0000256" key="3">
    <source>
        <dbReference type="ARBA" id="ARBA00022989"/>
    </source>
</evidence>
<keyword evidence="5" id="KW-0874">Quinone</keyword>
<evidence type="ECO:0000256" key="2">
    <source>
        <dbReference type="ARBA" id="ARBA00022692"/>
    </source>
</evidence>
<comment type="similarity">
    <text evidence="5">Belongs to the complex I subunit 2 family.</text>
</comment>
<dbReference type="Proteomes" id="UP001304671">
    <property type="component" value="Unassembled WGS sequence"/>
</dbReference>
<comment type="subcellular location">
    <subcellularLocation>
        <location evidence="5">Cell membrane</location>
        <topology evidence="5">Multi-pass membrane protein</topology>
    </subcellularLocation>
    <subcellularLocation>
        <location evidence="1">Endomembrane system</location>
        <topology evidence="1">Multi-pass membrane protein</topology>
    </subcellularLocation>
    <subcellularLocation>
        <location evidence="6">Membrane</location>
        <topology evidence="6">Multi-pass membrane protein</topology>
    </subcellularLocation>
</comment>
<feature type="transmembrane region" description="Helical" evidence="5">
    <location>
        <begin position="226"/>
        <end position="251"/>
    </location>
</feature>
<proteinExistence type="inferred from homology"/>
<keyword evidence="4 5" id="KW-0472">Membrane</keyword>
<name>A0ABU5QSJ5_9BACT</name>
<feature type="transmembrane region" description="Helical" evidence="5">
    <location>
        <begin position="184"/>
        <end position="206"/>
    </location>
</feature>
<keyword evidence="5" id="KW-1003">Cell membrane</keyword>
<keyword evidence="5" id="KW-1278">Translocase</keyword>
<dbReference type="NCBIfam" id="TIGR01770">
    <property type="entry name" value="NDH_I_N"/>
    <property type="match status" value="1"/>
</dbReference>
<accession>A0ABU5QSJ5</accession>
<feature type="domain" description="NADH:quinone oxidoreductase/Mrp antiporter transmembrane" evidence="7">
    <location>
        <begin position="148"/>
        <end position="432"/>
    </location>
</feature>
<evidence type="ECO:0000313" key="8">
    <source>
        <dbReference type="EMBL" id="MEA5259639.1"/>
    </source>
</evidence>
<evidence type="ECO:0000256" key="6">
    <source>
        <dbReference type="RuleBase" id="RU000320"/>
    </source>
</evidence>
<organism evidence="8 9">
    <name type="scientific">Arcicella aquatica</name>
    <dbReference type="NCBI Taxonomy" id="217141"/>
    <lineage>
        <taxon>Bacteria</taxon>
        <taxon>Pseudomonadati</taxon>
        <taxon>Bacteroidota</taxon>
        <taxon>Cytophagia</taxon>
        <taxon>Cytophagales</taxon>
        <taxon>Flectobacillaceae</taxon>
        <taxon>Arcicella</taxon>
    </lineage>
</organism>
<feature type="transmembrane region" description="Helical" evidence="5">
    <location>
        <begin position="263"/>
        <end position="284"/>
    </location>
</feature>
<feature type="transmembrane region" description="Helical" evidence="5">
    <location>
        <begin position="103"/>
        <end position="122"/>
    </location>
</feature>
<dbReference type="InterPro" id="IPR010096">
    <property type="entry name" value="NADH-Q_OxRdtase_suN/2"/>
</dbReference>
<dbReference type="EMBL" id="JAYFUL010000034">
    <property type="protein sequence ID" value="MEA5259639.1"/>
    <property type="molecule type" value="Genomic_DNA"/>
</dbReference>
<keyword evidence="5" id="KW-0520">NAD</keyword>
<keyword evidence="3 5" id="KW-1133">Transmembrane helix</keyword>
<dbReference type="EC" id="7.1.1.-" evidence="5"/>
<dbReference type="RefSeq" id="WP_323251438.1">
    <property type="nucleotide sequence ID" value="NZ_JAYFUL010000034.1"/>
</dbReference>
<comment type="function">
    <text evidence="5">NDH-1 shuttles electrons from NADH, via FMN and iron-sulfur (Fe-S) centers, to quinones in the respiratory chain. The immediate electron acceptor for the enzyme in this species is believed to be a menaquinone. Couples the redox reaction to proton translocation (for every two electrons transferred, four hydrogen ions are translocated across the cytoplasmic membrane), and thus conserves the redox energy in a proton gradient.</text>
</comment>
<protein>
    <recommendedName>
        <fullName evidence="5">NADH-quinone oxidoreductase subunit N</fullName>
        <ecNumber evidence="5">7.1.1.-</ecNumber>
    </recommendedName>
    <alternativeName>
        <fullName evidence="5">NADH dehydrogenase I subunit N</fullName>
    </alternativeName>
    <alternativeName>
        <fullName evidence="5">NDH-1 subunit N</fullName>
    </alternativeName>
</protein>
<dbReference type="InterPro" id="IPR001750">
    <property type="entry name" value="ND/Mrp_TM"/>
</dbReference>
<dbReference type="PANTHER" id="PTHR22773">
    <property type="entry name" value="NADH DEHYDROGENASE"/>
    <property type="match status" value="1"/>
</dbReference>
<evidence type="ECO:0000256" key="1">
    <source>
        <dbReference type="ARBA" id="ARBA00004127"/>
    </source>
</evidence>
<feature type="transmembrane region" description="Helical" evidence="5">
    <location>
        <begin position="478"/>
        <end position="498"/>
    </location>
</feature>
<feature type="transmembrane region" description="Helical" evidence="5">
    <location>
        <begin position="344"/>
        <end position="367"/>
    </location>
</feature>
<keyword evidence="9" id="KW-1185">Reference proteome</keyword>
<comment type="catalytic activity">
    <reaction evidence="5">
        <text>a quinone + NADH + 5 H(+)(in) = a quinol + NAD(+) + 4 H(+)(out)</text>
        <dbReference type="Rhea" id="RHEA:57888"/>
        <dbReference type="ChEBI" id="CHEBI:15378"/>
        <dbReference type="ChEBI" id="CHEBI:24646"/>
        <dbReference type="ChEBI" id="CHEBI:57540"/>
        <dbReference type="ChEBI" id="CHEBI:57945"/>
        <dbReference type="ChEBI" id="CHEBI:132124"/>
    </reaction>
</comment>
<feature type="transmembrane region" description="Helical" evidence="5">
    <location>
        <begin position="437"/>
        <end position="457"/>
    </location>
</feature>
<comment type="subunit">
    <text evidence="5">NDH-1 is composed of 14 different subunits. Subunits NuoA, H, J, K, L, M, N constitute the membrane sector of the complex.</text>
</comment>
<feature type="transmembrane region" description="Helical" evidence="5">
    <location>
        <begin position="290"/>
        <end position="311"/>
    </location>
</feature>
<sequence>MTEKIILSDLLAHILESLSVISPEVFLGAVFLLLIIIELILYKYIFQKSDSLDNSIAQSYQNTLWGISLISVLIALNQIISQFSTTNDTFLFGEMLILDSKAIFFKIITTFSVIILLAHIYVSKRKYDGEFYPLVISILIGLNLMAMSVNLLMIYLSIEIVSISSYVLTTFNKTKKASEGGLKYIIFGAASSAIMLYGMSLLYGMTGTLSIASPDFSRGIAQTDNVASTIAIVLTLSGFLFKISATPFHIWTPDVYQSAPTPIVAFFAVAPKIASFLVIIRFYSVIPTDLTLITAIIALASITFGNFSALWQKDAKRLLAYSTIAHTGFMLIGLVMISELGIKSIVFYLIVSLFTNFSAFLLIDYAANNTQGQKSDNDSKFMIENFKGLGRLNPLFGILILIVMISLAGLPPTGGFIAKLNIFSALWEAYQASGKQLLLLLFIFGLLNTVISLSFYLKIPFLMFFKESEKGVTFKLSLEQAVLAILLVFPILALFFNADWLMNIINSL</sequence>
<keyword evidence="5" id="KW-0813">Transport</keyword>
<evidence type="ECO:0000256" key="5">
    <source>
        <dbReference type="HAMAP-Rule" id="MF_00445"/>
    </source>
</evidence>
<reference evidence="8 9" key="1">
    <citation type="submission" date="2023-12" db="EMBL/GenBank/DDBJ databases">
        <title>Novel species of the genus Arcicella isolated from rivers.</title>
        <authorList>
            <person name="Lu H."/>
        </authorList>
    </citation>
    <scope>NUCLEOTIDE SEQUENCE [LARGE SCALE GENOMIC DNA]</scope>
    <source>
        <strain evidence="8 9">LMG 21963</strain>
    </source>
</reference>
<feature type="transmembrane region" description="Helical" evidence="5">
    <location>
        <begin position="388"/>
        <end position="410"/>
    </location>
</feature>
<feature type="transmembrane region" description="Helical" evidence="5">
    <location>
        <begin position="20"/>
        <end position="42"/>
    </location>
</feature>
<evidence type="ECO:0000259" key="7">
    <source>
        <dbReference type="Pfam" id="PF00361"/>
    </source>
</evidence>
<keyword evidence="2 5" id="KW-0812">Transmembrane</keyword>
<feature type="transmembrane region" description="Helical" evidence="5">
    <location>
        <begin position="63"/>
        <end position="83"/>
    </location>
</feature>
<evidence type="ECO:0000256" key="4">
    <source>
        <dbReference type="ARBA" id="ARBA00023136"/>
    </source>
</evidence>
<dbReference type="HAMAP" id="MF_00445">
    <property type="entry name" value="NDH1_NuoN_1"/>
    <property type="match status" value="1"/>
</dbReference>